<dbReference type="EMBL" id="RQTK01000101">
    <property type="protein sequence ID" value="RUS87796.1"/>
    <property type="molecule type" value="Genomic_DNA"/>
</dbReference>
<gene>
    <name evidence="2" type="ORF">EGW08_004461</name>
</gene>
<sequence>MSLKLENALICLLVILHISASATENPQKENMSVLDKETFFVGENVSQVTNMPWGTEAAGDVVTTARTYVPEPVCDPTVGAMLISHCPPDHWGYPASQCEGPTEGKPTMNKLFPVSTASGLHFRNRFCLDCWQSEERIQFWRMNLTQTSTTNVGRNPEGVDEVIKFIHENQALVTWIAPDDFPWPACPGGDPADAVCHVCGDVSDRNATCSLIYNDYSSFGDTLKCYRCRHKNISQIEAGNSECITPEVKFMTMSVGLQKEWLNPINHRGTVAPPLTLEYADDAPFGWVAMDCHGFGSCTTTACKPGVYKVDGICDSFYELSNLKTRICLQEEYSFPVTCTGPGLDTVLQPLTEYYGQRPQRETVDTDLLVMEADFKTDRKESISMNIDESEENITWTDEDMVFKGFISELNALLNTAANQSTNFNRNMLPISYMLTNLTKQGNELLVETTFLSNKKSYVNWVAALARYHNNLALLLARIGVHGKLVVCMHKTYSTATSNKVEWSCRPLFLCPGAWRQWSGSSAPETARQTSLAGMTCLAMLAAALVRGRLC</sequence>
<comment type="caution">
    <text evidence="2">The sequence shown here is derived from an EMBL/GenBank/DDBJ whole genome shotgun (WGS) entry which is preliminary data.</text>
</comment>
<keyword evidence="1" id="KW-0732">Signal</keyword>
<dbReference type="OrthoDB" id="10453905at2759"/>
<evidence type="ECO:0000313" key="3">
    <source>
        <dbReference type="Proteomes" id="UP000271974"/>
    </source>
</evidence>
<evidence type="ECO:0000313" key="2">
    <source>
        <dbReference type="EMBL" id="RUS87796.1"/>
    </source>
</evidence>
<dbReference type="Proteomes" id="UP000271974">
    <property type="component" value="Unassembled WGS sequence"/>
</dbReference>
<proteinExistence type="predicted"/>
<keyword evidence="3" id="KW-1185">Reference proteome</keyword>
<accession>A0A3S1BSK7</accession>
<evidence type="ECO:0000256" key="1">
    <source>
        <dbReference type="SAM" id="SignalP"/>
    </source>
</evidence>
<dbReference type="AlphaFoldDB" id="A0A3S1BSK7"/>
<organism evidence="2 3">
    <name type="scientific">Elysia chlorotica</name>
    <name type="common">Eastern emerald elysia</name>
    <name type="synonym">Sea slug</name>
    <dbReference type="NCBI Taxonomy" id="188477"/>
    <lineage>
        <taxon>Eukaryota</taxon>
        <taxon>Metazoa</taxon>
        <taxon>Spiralia</taxon>
        <taxon>Lophotrochozoa</taxon>
        <taxon>Mollusca</taxon>
        <taxon>Gastropoda</taxon>
        <taxon>Heterobranchia</taxon>
        <taxon>Euthyneura</taxon>
        <taxon>Panpulmonata</taxon>
        <taxon>Sacoglossa</taxon>
        <taxon>Placobranchoidea</taxon>
        <taxon>Plakobranchidae</taxon>
        <taxon>Elysia</taxon>
    </lineage>
</organism>
<name>A0A3S1BSK7_ELYCH</name>
<protein>
    <submittedName>
        <fullName evidence="2">Uncharacterized protein</fullName>
    </submittedName>
</protein>
<feature type="chain" id="PRO_5018702302" evidence="1">
    <location>
        <begin position="23"/>
        <end position="551"/>
    </location>
</feature>
<feature type="signal peptide" evidence="1">
    <location>
        <begin position="1"/>
        <end position="22"/>
    </location>
</feature>
<reference evidence="2 3" key="1">
    <citation type="submission" date="2019-01" db="EMBL/GenBank/DDBJ databases">
        <title>A draft genome assembly of the solar-powered sea slug Elysia chlorotica.</title>
        <authorList>
            <person name="Cai H."/>
            <person name="Li Q."/>
            <person name="Fang X."/>
            <person name="Li J."/>
            <person name="Curtis N.E."/>
            <person name="Altenburger A."/>
            <person name="Shibata T."/>
            <person name="Feng M."/>
            <person name="Maeda T."/>
            <person name="Schwartz J.A."/>
            <person name="Shigenobu S."/>
            <person name="Lundholm N."/>
            <person name="Nishiyama T."/>
            <person name="Yang H."/>
            <person name="Hasebe M."/>
            <person name="Li S."/>
            <person name="Pierce S.K."/>
            <person name="Wang J."/>
        </authorList>
    </citation>
    <scope>NUCLEOTIDE SEQUENCE [LARGE SCALE GENOMIC DNA]</scope>
    <source>
        <strain evidence="2">EC2010</strain>
        <tissue evidence="2">Whole organism of an adult</tissue>
    </source>
</reference>